<dbReference type="Proteomes" id="UP000284842">
    <property type="component" value="Unassembled WGS sequence"/>
</dbReference>
<dbReference type="EMBL" id="NHTK01000832">
    <property type="protein sequence ID" value="PPR05242.1"/>
    <property type="molecule type" value="Genomic_DNA"/>
</dbReference>
<accession>A0A409YQH3</accession>
<evidence type="ECO:0000313" key="3">
    <source>
        <dbReference type="Proteomes" id="UP000284842"/>
    </source>
</evidence>
<name>A0A409YQH3_9AGAR</name>
<dbReference type="AlphaFoldDB" id="A0A409YQH3"/>
<dbReference type="InterPro" id="IPR005135">
    <property type="entry name" value="Endo/exonuclease/phosphatase"/>
</dbReference>
<dbReference type="GO" id="GO:0003824">
    <property type="term" value="F:catalytic activity"/>
    <property type="evidence" value="ECO:0007669"/>
    <property type="project" value="InterPro"/>
</dbReference>
<protein>
    <recommendedName>
        <fullName evidence="1">Endonuclease/exonuclease/phosphatase domain-containing protein</fullName>
    </recommendedName>
</protein>
<evidence type="ECO:0000259" key="1">
    <source>
        <dbReference type="Pfam" id="PF03372"/>
    </source>
</evidence>
<organism evidence="2 3">
    <name type="scientific">Panaeolus cyanescens</name>
    <dbReference type="NCBI Taxonomy" id="181874"/>
    <lineage>
        <taxon>Eukaryota</taxon>
        <taxon>Fungi</taxon>
        <taxon>Dikarya</taxon>
        <taxon>Basidiomycota</taxon>
        <taxon>Agaricomycotina</taxon>
        <taxon>Agaricomycetes</taxon>
        <taxon>Agaricomycetidae</taxon>
        <taxon>Agaricales</taxon>
        <taxon>Agaricineae</taxon>
        <taxon>Galeropsidaceae</taxon>
        <taxon>Panaeolus</taxon>
    </lineage>
</organism>
<proteinExistence type="predicted"/>
<comment type="caution">
    <text evidence="2">The sequence shown here is derived from an EMBL/GenBank/DDBJ whole genome shotgun (WGS) entry which is preliminary data.</text>
</comment>
<dbReference type="Pfam" id="PF03372">
    <property type="entry name" value="Exo_endo_phos"/>
    <property type="match status" value="1"/>
</dbReference>
<evidence type="ECO:0000313" key="2">
    <source>
        <dbReference type="EMBL" id="PPR05242.1"/>
    </source>
</evidence>
<sequence length="186" mass="21596">MVAEVLILKAHVNIFTFNMNGGGSTSTDHKWLHINEIMRDKKLGIGAIQEMHLTEEKQEELEKRFPRLKLINSWDQERPNLKGVVICINRQLMRANETTSMDLIPERAIITSIPWTHQGDTLNVLGIYAPNVAKEQKDFWEDLDKKLEKIKDKLRPNVMLGDFNTTENKLDRLLPRNDNRVVVEQL</sequence>
<gene>
    <name evidence="2" type="ORF">CVT24_010458</name>
</gene>
<feature type="domain" description="Endonuclease/exonuclease/phosphatase" evidence="1">
    <location>
        <begin position="16"/>
        <end position="176"/>
    </location>
</feature>
<reference evidence="2 3" key="1">
    <citation type="journal article" date="2018" name="Evol. Lett.">
        <title>Horizontal gene cluster transfer increased hallucinogenic mushroom diversity.</title>
        <authorList>
            <person name="Reynolds H.T."/>
            <person name="Vijayakumar V."/>
            <person name="Gluck-Thaler E."/>
            <person name="Korotkin H.B."/>
            <person name="Matheny P.B."/>
            <person name="Slot J.C."/>
        </authorList>
    </citation>
    <scope>NUCLEOTIDE SEQUENCE [LARGE SCALE GENOMIC DNA]</scope>
    <source>
        <strain evidence="2 3">2629</strain>
    </source>
</reference>
<dbReference type="Gene3D" id="3.60.10.10">
    <property type="entry name" value="Endonuclease/exonuclease/phosphatase"/>
    <property type="match status" value="1"/>
</dbReference>
<dbReference type="InParanoid" id="A0A409YQH3"/>
<dbReference type="SUPFAM" id="SSF56219">
    <property type="entry name" value="DNase I-like"/>
    <property type="match status" value="1"/>
</dbReference>
<dbReference type="InterPro" id="IPR036691">
    <property type="entry name" value="Endo/exonu/phosph_ase_sf"/>
</dbReference>
<dbReference type="STRING" id="181874.A0A409YQH3"/>
<keyword evidence="3" id="KW-1185">Reference proteome</keyword>
<dbReference type="OrthoDB" id="3264871at2759"/>